<accession>A0A5D2IP40</accession>
<evidence type="ECO:0000313" key="2">
    <source>
        <dbReference type="Proteomes" id="UP000322667"/>
    </source>
</evidence>
<evidence type="ECO:0000313" key="1">
    <source>
        <dbReference type="EMBL" id="TYH43726.1"/>
    </source>
</evidence>
<sequence>MFPYWFDCRDDGIYNEKKRGNPICTQFTTSESNFRSWENEMRTVILFTYWFDSHDDGIFSISSI</sequence>
<dbReference type="AlphaFoldDB" id="A0A5D2IP40"/>
<dbReference type="Proteomes" id="UP000322667">
    <property type="component" value="Chromosome D11"/>
</dbReference>
<organism evidence="1 2">
    <name type="scientific">Gossypium tomentosum</name>
    <name type="common">Hawaiian cotton</name>
    <name type="synonym">Gossypium sandvicense</name>
    <dbReference type="NCBI Taxonomy" id="34277"/>
    <lineage>
        <taxon>Eukaryota</taxon>
        <taxon>Viridiplantae</taxon>
        <taxon>Streptophyta</taxon>
        <taxon>Embryophyta</taxon>
        <taxon>Tracheophyta</taxon>
        <taxon>Spermatophyta</taxon>
        <taxon>Magnoliopsida</taxon>
        <taxon>eudicotyledons</taxon>
        <taxon>Gunneridae</taxon>
        <taxon>Pentapetalae</taxon>
        <taxon>rosids</taxon>
        <taxon>malvids</taxon>
        <taxon>Malvales</taxon>
        <taxon>Malvaceae</taxon>
        <taxon>Malvoideae</taxon>
        <taxon>Gossypium</taxon>
    </lineage>
</organism>
<gene>
    <name evidence="1" type="ORF">ES332_D11G147200v1</name>
</gene>
<protein>
    <submittedName>
        <fullName evidence="1">Uncharacterized protein</fullName>
    </submittedName>
</protein>
<dbReference type="EMBL" id="CM017633">
    <property type="protein sequence ID" value="TYH43726.1"/>
    <property type="molecule type" value="Genomic_DNA"/>
</dbReference>
<keyword evidence="2" id="KW-1185">Reference proteome</keyword>
<name>A0A5D2IP40_GOSTO</name>
<proteinExistence type="predicted"/>
<reference evidence="1 2" key="1">
    <citation type="submission" date="2019-07" db="EMBL/GenBank/DDBJ databases">
        <title>WGS assembly of Gossypium tomentosum.</title>
        <authorList>
            <person name="Chen Z.J."/>
            <person name="Sreedasyam A."/>
            <person name="Ando A."/>
            <person name="Song Q."/>
            <person name="De L."/>
            <person name="Hulse-Kemp A."/>
            <person name="Ding M."/>
            <person name="Ye W."/>
            <person name="Kirkbride R."/>
            <person name="Jenkins J."/>
            <person name="Plott C."/>
            <person name="Lovell J."/>
            <person name="Lin Y.-M."/>
            <person name="Vaughn R."/>
            <person name="Liu B."/>
            <person name="Li W."/>
            <person name="Simpson S."/>
            <person name="Scheffler B."/>
            <person name="Saski C."/>
            <person name="Grover C."/>
            <person name="Hu G."/>
            <person name="Conover J."/>
            <person name="Carlson J."/>
            <person name="Shu S."/>
            <person name="Boston L."/>
            <person name="Williams M."/>
            <person name="Peterson D."/>
            <person name="Mcgee K."/>
            <person name="Jones D."/>
            <person name="Wendel J."/>
            <person name="Stelly D."/>
            <person name="Grimwood J."/>
            <person name="Schmutz J."/>
        </authorList>
    </citation>
    <scope>NUCLEOTIDE SEQUENCE [LARGE SCALE GENOMIC DNA]</scope>
    <source>
        <strain evidence="1">7179.01</strain>
    </source>
</reference>